<dbReference type="GO" id="GO:0000162">
    <property type="term" value="P:L-tryptophan biosynthetic process"/>
    <property type="evidence" value="ECO:0007669"/>
    <property type="project" value="UniProtKB-UniRule"/>
</dbReference>
<dbReference type="PROSITE" id="PS00614">
    <property type="entry name" value="IGPS"/>
    <property type="match status" value="1"/>
</dbReference>
<sequence>MKKSVSWLLSPNICNSEQLFAGFTIFTEFKGQYMSETPTVLRKIIARKWEEIAERKARVSLAQLVQAAEVQAPARGFVRAIEHKIAAGKAGVIAEIKKASPSKGVMRAHFVPDELARSYEKGGAACLSVLTDVDFFQGADAYLQQARAAVSLPVIRKDFLVDEYHIYEARALGADCVLLIVAALEPAKLKALNSLALELGLDVLVEVHDERELDIALALPNKLIGINNRNLHTFEVSLETTYRLLDKIGSERIVVTESGILAPADVQAMRDRQVNAFLVGEAFMRAEDPGQALAAFFS</sequence>
<dbReference type="EC" id="4.1.1.48" evidence="8"/>
<dbReference type="NCBIfam" id="NF001373">
    <property type="entry name" value="PRK00278.1-6"/>
    <property type="match status" value="1"/>
</dbReference>
<proteinExistence type="inferred from homology"/>
<keyword evidence="7 8" id="KW-0456">Lyase</keyword>
<gene>
    <name evidence="8 10" type="primary">trpC</name>
    <name evidence="10" type="ordered locus">CJA_2660</name>
</gene>
<keyword evidence="6 8" id="KW-0057">Aromatic amino acid biosynthesis</keyword>
<keyword evidence="3 8" id="KW-0028">Amino-acid biosynthesis</keyword>
<dbReference type="STRING" id="498211.CJA_2660"/>
<evidence type="ECO:0000256" key="8">
    <source>
        <dbReference type="HAMAP-Rule" id="MF_00134"/>
    </source>
</evidence>
<organism evidence="10 11">
    <name type="scientific">Cellvibrio japonicus (strain Ueda107)</name>
    <name type="common">Pseudomonas fluorescens subsp. cellulosa</name>
    <dbReference type="NCBI Taxonomy" id="498211"/>
    <lineage>
        <taxon>Bacteria</taxon>
        <taxon>Pseudomonadati</taxon>
        <taxon>Pseudomonadota</taxon>
        <taxon>Gammaproteobacteria</taxon>
        <taxon>Cellvibrionales</taxon>
        <taxon>Cellvibrionaceae</taxon>
        <taxon>Cellvibrio</taxon>
    </lineage>
</organism>
<dbReference type="GO" id="GO:0004425">
    <property type="term" value="F:indole-3-glycerol-phosphate synthase activity"/>
    <property type="evidence" value="ECO:0007669"/>
    <property type="project" value="UniProtKB-UniRule"/>
</dbReference>
<dbReference type="AlphaFoldDB" id="B3PLP0"/>
<dbReference type="NCBIfam" id="NF001377">
    <property type="entry name" value="PRK00278.2-4"/>
    <property type="match status" value="1"/>
</dbReference>
<evidence type="ECO:0000313" key="10">
    <source>
        <dbReference type="EMBL" id="ACE85802.1"/>
    </source>
</evidence>
<dbReference type="HOGENOM" id="CLU_034247_2_0_6"/>
<evidence type="ECO:0000256" key="2">
    <source>
        <dbReference type="ARBA" id="ARBA00004696"/>
    </source>
</evidence>
<dbReference type="eggNOG" id="COG0134">
    <property type="taxonomic scope" value="Bacteria"/>
</dbReference>
<evidence type="ECO:0000256" key="6">
    <source>
        <dbReference type="ARBA" id="ARBA00023141"/>
    </source>
</evidence>
<dbReference type="InterPro" id="IPR013798">
    <property type="entry name" value="Indole-3-glycerol_P_synth_dom"/>
</dbReference>
<dbReference type="FunFam" id="3.20.20.70:FF:000024">
    <property type="entry name" value="Indole-3-glycerol phosphate synthase"/>
    <property type="match status" value="1"/>
</dbReference>
<feature type="domain" description="Indole-3-glycerol phosphate synthase" evidence="9">
    <location>
        <begin position="41"/>
        <end position="294"/>
    </location>
</feature>
<dbReference type="Pfam" id="PF00218">
    <property type="entry name" value="IGPS"/>
    <property type="match status" value="1"/>
</dbReference>
<accession>B3PLP0</accession>
<dbReference type="Gene3D" id="3.20.20.70">
    <property type="entry name" value="Aldolase class I"/>
    <property type="match status" value="1"/>
</dbReference>
<dbReference type="UniPathway" id="UPA00035">
    <property type="reaction ID" value="UER00043"/>
</dbReference>
<dbReference type="InterPro" id="IPR045186">
    <property type="entry name" value="Indole-3-glycerol_P_synth"/>
</dbReference>
<reference evidence="10 11" key="1">
    <citation type="journal article" date="2008" name="J. Bacteriol.">
        <title>Insights into plant cell wall degradation from the genome sequence of the soil bacterium Cellvibrio japonicus.</title>
        <authorList>
            <person name="Deboy R.T."/>
            <person name="Mongodin E.F."/>
            <person name="Fouts D.E."/>
            <person name="Tailford L.E."/>
            <person name="Khouri H."/>
            <person name="Emerson J.B."/>
            <person name="Mohamoud Y."/>
            <person name="Watkins K."/>
            <person name="Henrissat B."/>
            <person name="Gilbert H.J."/>
            <person name="Nelson K.E."/>
        </authorList>
    </citation>
    <scope>NUCLEOTIDE SEQUENCE [LARGE SCALE GENOMIC DNA]</scope>
    <source>
        <strain evidence="10 11">Ueda107</strain>
    </source>
</reference>
<dbReference type="SUPFAM" id="SSF51366">
    <property type="entry name" value="Ribulose-phoshate binding barrel"/>
    <property type="match status" value="1"/>
</dbReference>
<comment type="pathway">
    <text evidence="2 8">Amino-acid biosynthesis; L-tryptophan biosynthesis; L-tryptophan from chorismate: step 4/5.</text>
</comment>
<dbReference type="PANTHER" id="PTHR22854">
    <property type="entry name" value="TRYPTOPHAN BIOSYNTHESIS PROTEIN"/>
    <property type="match status" value="1"/>
</dbReference>
<dbReference type="KEGG" id="cja:CJA_2660"/>
<dbReference type="InterPro" id="IPR013785">
    <property type="entry name" value="Aldolase_TIM"/>
</dbReference>
<dbReference type="Proteomes" id="UP000001036">
    <property type="component" value="Chromosome"/>
</dbReference>
<keyword evidence="11" id="KW-1185">Reference proteome</keyword>
<comment type="similarity">
    <text evidence="8">Belongs to the TrpC family.</text>
</comment>
<keyword evidence="5 8" id="KW-0822">Tryptophan biosynthesis</keyword>
<dbReference type="CDD" id="cd00331">
    <property type="entry name" value="IGPS"/>
    <property type="match status" value="1"/>
</dbReference>
<keyword evidence="4 8" id="KW-0210">Decarboxylase</keyword>
<evidence type="ECO:0000256" key="1">
    <source>
        <dbReference type="ARBA" id="ARBA00001633"/>
    </source>
</evidence>
<dbReference type="NCBIfam" id="NF001370">
    <property type="entry name" value="PRK00278.1-2"/>
    <property type="match status" value="1"/>
</dbReference>
<evidence type="ECO:0000256" key="4">
    <source>
        <dbReference type="ARBA" id="ARBA00022793"/>
    </source>
</evidence>
<evidence type="ECO:0000256" key="3">
    <source>
        <dbReference type="ARBA" id="ARBA00022605"/>
    </source>
</evidence>
<dbReference type="PANTHER" id="PTHR22854:SF2">
    <property type="entry name" value="INDOLE-3-GLYCEROL-PHOSPHATE SYNTHASE"/>
    <property type="match status" value="1"/>
</dbReference>
<dbReference type="InterPro" id="IPR001468">
    <property type="entry name" value="Indole-3-GlycerolPSynthase_CS"/>
</dbReference>
<evidence type="ECO:0000256" key="5">
    <source>
        <dbReference type="ARBA" id="ARBA00022822"/>
    </source>
</evidence>
<name>B3PLP0_CELJU</name>
<evidence type="ECO:0000313" key="11">
    <source>
        <dbReference type="Proteomes" id="UP000001036"/>
    </source>
</evidence>
<dbReference type="EMBL" id="CP000934">
    <property type="protein sequence ID" value="ACE85802.1"/>
    <property type="molecule type" value="Genomic_DNA"/>
</dbReference>
<dbReference type="GO" id="GO:0004640">
    <property type="term" value="F:phosphoribosylanthranilate isomerase activity"/>
    <property type="evidence" value="ECO:0007669"/>
    <property type="project" value="TreeGrafter"/>
</dbReference>
<dbReference type="InterPro" id="IPR011060">
    <property type="entry name" value="RibuloseP-bd_barrel"/>
</dbReference>
<dbReference type="HAMAP" id="MF_00134_B">
    <property type="entry name" value="IGPS_B"/>
    <property type="match status" value="1"/>
</dbReference>
<comment type="catalytic activity">
    <reaction evidence="1 8">
        <text>1-(2-carboxyphenylamino)-1-deoxy-D-ribulose 5-phosphate + H(+) = (1S,2R)-1-C-(indol-3-yl)glycerol 3-phosphate + CO2 + H2O</text>
        <dbReference type="Rhea" id="RHEA:23476"/>
        <dbReference type="ChEBI" id="CHEBI:15377"/>
        <dbReference type="ChEBI" id="CHEBI:15378"/>
        <dbReference type="ChEBI" id="CHEBI:16526"/>
        <dbReference type="ChEBI" id="CHEBI:58613"/>
        <dbReference type="ChEBI" id="CHEBI:58866"/>
        <dbReference type="EC" id="4.1.1.48"/>
    </reaction>
</comment>
<protein>
    <recommendedName>
        <fullName evidence="8">Indole-3-glycerol phosphate synthase</fullName>
        <shortName evidence="8">IGPS</shortName>
        <ecNumber evidence="8">4.1.1.48</ecNumber>
    </recommendedName>
</protein>
<evidence type="ECO:0000259" key="9">
    <source>
        <dbReference type="Pfam" id="PF00218"/>
    </source>
</evidence>
<evidence type="ECO:0000256" key="7">
    <source>
        <dbReference type="ARBA" id="ARBA00023239"/>
    </source>
</evidence>